<accession>A0A5C9A064</accession>
<dbReference type="Proteomes" id="UP000321039">
    <property type="component" value="Unassembled WGS sequence"/>
</dbReference>
<dbReference type="EMBL" id="VRZA01000003">
    <property type="protein sequence ID" value="TXS94156.1"/>
    <property type="molecule type" value="Genomic_DNA"/>
</dbReference>
<gene>
    <name evidence="2" type="ORF">FV139_11190</name>
</gene>
<feature type="region of interest" description="Disordered" evidence="1">
    <location>
        <begin position="24"/>
        <end position="62"/>
    </location>
</feature>
<reference evidence="2 3" key="1">
    <citation type="submission" date="2019-08" db="EMBL/GenBank/DDBJ databases">
        <title>Parahaliea maris sp. nov., isolated from the surface seawater.</title>
        <authorList>
            <person name="Liu Y."/>
        </authorList>
    </citation>
    <scope>NUCLEOTIDE SEQUENCE [LARGE SCALE GENOMIC DNA]</scope>
    <source>
        <strain evidence="2 3">HSLHS9</strain>
    </source>
</reference>
<evidence type="ECO:0000313" key="2">
    <source>
        <dbReference type="EMBL" id="TXS94156.1"/>
    </source>
</evidence>
<name>A0A5C9A064_9GAMM</name>
<evidence type="ECO:0000256" key="1">
    <source>
        <dbReference type="SAM" id="MobiDB-lite"/>
    </source>
</evidence>
<dbReference type="AlphaFoldDB" id="A0A5C9A064"/>
<protein>
    <submittedName>
        <fullName evidence="2">Uncharacterized protein</fullName>
    </submittedName>
</protein>
<organism evidence="2 3">
    <name type="scientific">Parahaliea maris</name>
    <dbReference type="NCBI Taxonomy" id="2716870"/>
    <lineage>
        <taxon>Bacteria</taxon>
        <taxon>Pseudomonadati</taxon>
        <taxon>Pseudomonadota</taxon>
        <taxon>Gammaproteobacteria</taxon>
        <taxon>Cellvibrionales</taxon>
        <taxon>Halieaceae</taxon>
        <taxon>Parahaliea</taxon>
    </lineage>
</organism>
<feature type="compositionally biased region" description="Polar residues" evidence="1">
    <location>
        <begin position="27"/>
        <end position="49"/>
    </location>
</feature>
<evidence type="ECO:0000313" key="3">
    <source>
        <dbReference type="Proteomes" id="UP000321039"/>
    </source>
</evidence>
<comment type="caution">
    <text evidence="2">The sequence shown here is derived from an EMBL/GenBank/DDBJ whole genome shotgun (WGS) entry which is preliminary data.</text>
</comment>
<proteinExistence type="predicted"/>
<sequence>METELRQAGLYDHGEIGSYEVKAIPTTRKQTNRSQQFFQPGKRSQQVQQKMRAPGQEPTDSG</sequence>
<keyword evidence="3" id="KW-1185">Reference proteome</keyword>
<dbReference type="RefSeq" id="WP_148068498.1">
    <property type="nucleotide sequence ID" value="NZ_VRZA01000003.1"/>
</dbReference>